<evidence type="ECO:0000256" key="1">
    <source>
        <dbReference type="SAM" id="Phobius"/>
    </source>
</evidence>
<keyword evidence="3" id="KW-1185">Reference proteome</keyword>
<proteinExistence type="predicted"/>
<dbReference type="EMBL" id="BMAT01007483">
    <property type="protein sequence ID" value="GFR65199.1"/>
    <property type="molecule type" value="Genomic_DNA"/>
</dbReference>
<keyword evidence="1" id="KW-1133">Transmembrane helix</keyword>
<dbReference type="Proteomes" id="UP000762676">
    <property type="component" value="Unassembled WGS sequence"/>
</dbReference>
<feature type="transmembrane region" description="Helical" evidence="1">
    <location>
        <begin position="54"/>
        <end position="75"/>
    </location>
</feature>
<accession>A0AAV4EWW6</accession>
<keyword evidence="1" id="KW-0472">Membrane</keyword>
<evidence type="ECO:0000313" key="3">
    <source>
        <dbReference type="Proteomes" id="UP000762676"/>
    </source>
</evidence>
<keyword evidence="1" id="KW-0812">Transmembrane</keyword>
<sequence>MTDRDCRPAAALDLIFKSTTFLGCIKGGEFVDRCIDSDTSQPDYLGTDTSREQFLCIMKGFTAAVLCLCLLVSVVNCQTPPPDTCTQVCTQVCDIWSNIMSVWSVFFAPLAPFVIAGYSICTNGCGWGCSLIG</sequence>
<protein>
    <submittedName>
        <fullName evidence="2">Uncharacterized protein</fullName>
    </submittedName>
</protein>
<name>A0AAV4EWW6_9GAST</name>
<comment type="caution">
    <text evidence="2">The sequence shown here is derived from an EMBL/GenBank/DDBJ whole genome shotgun (WGS) entry which is preliminary data.</text>
</comment>
<reference evidence="2 3" key="1">
    <citation type="journal article" date="2021" name="Elife">
        <title>Chloroplast acquisition without the gene transfer in kleptoplastic sea slugs, Plakobranchus ocellatus.</title>
        <authorList>
            <person name="Maeda T."/>
            <person name="Takahashi S."/>
            <person name="Yoshida T."/>
            <person name="Shimamura S."/>
            <person name="Takaki Y."/>
            <person name="Nagai Y."/>
            <person name="Toyoda A."/>
            <person name="Suzuki Y."/>
            <person name="Arimoto A."/>
            <person name="Ishii H."/>
            <person name="Satoh N."/>
            <person name="Nishiyama T."/>
            <person name="Hasebe M."/>
            <person name="Maruyama T."/>
            <person name="Minagawa J."/>
            <person name="Obokata J."/>
            <person name="Shigenobu S."/>
        </authorList>
    </citation>
    <scope>NUCLEOTIDE SEQUENCE [LARGE SCALE GENOMIC DNA]</scope>
</reference>
<evidence type="ECO:0000313" key="2">
    <source>
        <dbReference type="EMBL" id="GFR65199.1"/>
    </source>
</evidence>
<dbReference type="AlphaFoldDB" id="A0AAV4EWW6"/>
<organism evidence="2 3">
    <name type="scientific">Elysia marginata</name>
    <dbReference type="NCBI Taxonomy" id="1093978"/>
    <lineage>
        <taxon>Eukaryota</taxon>
        <taxon>Metazoa</taxon>
        <taxon>Spiralia</taxon>
        <taxon>Lophotrochozoa</taxon>
        <taxon>Mollusca</taxon>
        <taxon>Gastropoda</taxon>
        <taxon>Heterobranchia</taxon>
        <taxon>Euthyneura</taxon>
        <taxon>Panpulmonata</taxon>
        <taxon>Sacoglossa</taxon>
        <taxon>Placobranchoidea</taxon>
        <taxon>Plakobranchidae</taxon>
        <taxon>Elysia</taxon>
    </lineage>
</organism>
<gene>
    <name evidence="2" type="ORF">ElyMa_003650200</name>
</gene>